<organism evidence="3">
    <name type="scientific">candidate division WOR-3 bacterium</name>
    <dbReference type="NCBI Taxonomy" id="2052148"/>
    <lineage>
        <taxon>Bacteria</taxon>
        <taxon>Bacteria division WOR-3</taxon>
    </lineage>
</organism>
<comment type="caution">
    <text evidence="3">The sequence shown here is derived from an EMBL/GenBank/DDBJ whole genome shotgun (WGS) entry which is preliminary data.</text>
</comment>
<keyword evidence="2" id="KW-0812">Transmembrane</keyword>
<feature type="coiled-coil region" evidence="1">
    <location>
        <begin position="208"/>
        <end position="321"/>
    </location>
</feature>
<reference evidence="3" key="1">
    <citation type="journal article" date="2020" name="mSystems">
        <title>Genome- and Community-Level Interaction Insights into Carbon Utilization and Element Cycling Functions of Hydrothermarchaeota in Hydrothermal Sediment.</title>
        <authorList>
            <person name="Zhou Z."/>
            <person name="Liu Y."/>
            <person name="Xu W."/>
            <person name="Pan J."/>
            <person name="Luo Z.H."/>
            <person name="Li M."/>
        </authorList>
    </citation>
    <scope>NUCLEOTIDE SEQUENCE [LARGE SCALE GENOMIC DNA]</scope>
    <source>
        <strain evidence="3">SpSt-961</strain>
    </source>
</reference>
<feature type="transmembrane region" description="Helical" evidence="2">
    <location>
        <begin position="6"/>
        <end position="23"/>
    </location>
</feature>
<protein>
    <recommendedName>
        <fullName evidence="4">Single cache domain-containing protein</fullName>
    </recommendedName>
</protein>
<evidence type="ECO:0000256" key="2">
    <source>
        <dbReference type="SAM" id="Phobius"/>
    </source>
</evidence>
<evidence type="ECO:0000313" key="3">
    <source>
        <dbReference type="EMBL" id="HGE77734.1"/>
    </source>
</evidence>
<dbReference type="AlphaFoldDB" id="A0A7V3RGI0"/>
<gene>
    <name evidence="3" type="ORF">ENX68_01875</name>
</gene>
<keyword evidence="1" id="KW-0175">Coiled coil</keyword>
<name>A0A7V3RGI0_UNCW3</name>
<proteinExistence type="predicted"/>
<feature type="transmembrane region" description="Helical" evidence="2">
    <location>
        <begin position="165"/>
        <end position="184"/>
    </location>
</feature>
<sequence length="329" mass="37454">MSRVTTGIVSAILILVLTVFFYLSPKFIGQKPVNGKQAIEEVIQKRIMDLGNFIARATFIQDAIIENDEAKLNEIIIAMKENDPEIINVFFTNDKNKVIASSDASLLGTEYRSLNPAGSNKIIERAGVYEGGFSINLSTKVIGNFYIQLKPRIPEFKVTSSSNPIILIAGIVIAILSFIIMFFMTGSIESRLVEEINIRQEEVFMPKIEELKSKQSAAQKVLDEINQKIAEGENRIKELEAIYQEKKREFESSPVVQSVEKLRETEQELLKRLEVLKTEENRLNNEIQLLAQKREEIMSALEAEKKEEARLREKLDLIKRKILHLESPT</sequence>
<evidence type="ECO:0008006" key="4">
    <source>
        <dbReference type="Google" id="ProtNLM"/>
    </source>
</evidence>
<dbReference type="CDD" id="cd18773">
    <property type="entry name" value="PDC1_HK_sensor"/>
    <property type="match status" value="1"/>
</dbReference>
<keyword evidence="2" id="KW-1133">Transmembrane helix</keyword>
<dbReference type="EMBL" id="DTOZ01000050">
    <property type="protein sequence ID" value="HGE77734.1"/>
    <property type="molecule type" value="Genomic_DNA"/>
</dbReference>
<accession>A0A7V3RGI0</accession>
<dbReference type="SUPFAM" id="SSF103190">
    <property type="entry name" value="Sensory domain-like"/>
    <property type="match status" value="1"/>
</dbReference>
<evidence type="ECO:0000256" key="1">
    <source>
        <dbReference type="SAM" id="Coils"/>
    </source>
</evidence>
<dbReference type="InterPro" id="IPR029151">
    <property type="entry name" value="Sensor-like_sf"/>
</dbReference>
<keyword evidence="2" id="KW-0472">Membrane</keyword>